<keyword evidence="6" id="KW-1185">Reference proteome</keyword>
<evidence type="ECO:0000313" key="6">
    <source>
        <dbReference type="Proteomes" id="UP000036458"/>
    </source>
</evidence>
<dbReference type="Proteomes" id="UP000036458">
    <property type="component" value="Chromosome"/>
</dbReference>
<evidence type="ECO:0000256" key="1">
    <source>
        <dbReference type="ARBA" id="ARBA00007261"/>
    </source>
</evidence>
<feature type="domain" description="Peptidase M16 C-terminal" evidence="4">
    <location>
        <begin position="678"/>
        <end position="849"/>
    </location>
</feature>
<dbReference type="Pfam" id="PF00675">
    <property type="entry name" value="Peptidase_M16"/>
    <property type="match status" value="2"/>
</dbReference>
<evidence type="ECO:0000256" key="2">
    <source>
        <dbReference type="SAM" id="SignalP"/>
    </source>
</evidence>
<dbReference type="InterPro" id="IPR011765">
    <property type="entry name" value="Pept_M16_N"/>
</dbReference>
<dbReference type="EMBL" id="CP010777">
    <property type="protein sequence ID" value="AKQ47319.1"/>
    <property type="molecule type" value="Genomic_DNA"/>
</dbReference>
<dbReference type="PANTHER" id="PTHR11851">
    <property type="entry name" value="METALLOPROTEASE"/>
    <property type="match status" value="1"/>
</dbReference>
<proteinExistence type="inferred from homology"/>
<evidence type="ECO:0000259" key="4">
    <source>
        <dbReference type="Pfam" id="PF05193"/>
    </source>
</evidence>
<dbReference type="PANTHER" id="PTHR11851:SF49">
    <property type="entry name" value="MITOCHONDRIAL-PROCESSING PEPTIDASE SUBUNIT ALPHA"/>
    <property type="match status" value="1"/>
</dbReference>
<dbReference type="InterPro" id="IPR050361">
    <property type="entry name" value="MPP/UQCRC_Complex"/>
</dbReference>
<dbReference type="InterPro" id="IPR011249">
    <property type="entry name" value="Metalloenz_LuxS/M16"/>
</dbReference>
<dbReference type="KEGG" id="ruf:TH63_19395"/>
<feature type="chain" id="PRO_5005211172" evidence="2">
    <location>
        <begin position="20"/>
        <end position="941"/>
    </location>
</feature>
<dbReference type="GO" id="GO:0046872">
    <property type="term" value="F:metal ion binding"/>
    <property type="evidence" value="ECO:0007669"/>
    <property type="project" value="InterPro"/>
</dbReference>
<gene>
    <name evidence="5" type="ORF">TH63_19395</name>
</gene>
<dbReference type="PROSITE" id="PS51257">
    <property type="entry name" value="PROKAR_LIPOPROTEIN"/>
    <property type="match status" value="1"/>
</dbReference>
<evidence type="ECO:0000259" key="3">
    <source>
        <dbReference type="Pfam" id="PF00675"/>
    </source>
</evidence>
<dbReference type="InterPro" id="IPR007863">
    <property type="entry name" value="Peptidase_M16_C"/>
</dbReference>
<dbReference type="RefSeq" id="WP_048922415.1">
    <property type="nucleotide sequence ID" value="NZ_CP010777.1"/>
</dbReference>
<reference evidence="5 6" key="1">
    <citation type="submission" date="2015-01" db="EMBL/GenBank/DDBJ databases">
        <title>Rufibacter sp./DG31D/ whole genome sequencing.</title>
        <authorList>
            <person name="Kim M.K."/>
            <person name="Srinivasan S."/>
            <person name="Lee J.-J."/>
        </authorList>
    </citation>
    <scope>NUCLEOTIDE SEQUENCE [LARGE SCALE GENOMIC DNA]</scope>
    <source>
        <strain evidence="5 6">DG31D</strain>
    </source>
</reference>
<dbReference type="AlphaFoldDB" id="A0A0H4VU29"/>
<organism evidence="5 6">
    <name type="scientific">Rufibacter radiotolerans</name>
    <dbReference type="NCBI Taxonomy" id="1379910"/>
    <lineage>
        <taxon>Bacteria</taxon>
        <taxon>Pseudomonadati</taxon>
        <taxon>Bacteroidota</taxon>
        <taxon>Cytophagia</taxon>
        <taxon>Cytophagales</taxon>
        <taxon>Hymenobacteraceae</taxon>
        <taxon>Rufibacter</taxon>
    </lineage>
</organism>
<dbReference type="PATRIC" id="fig|1379910.4.peg.4227"/>
<keyword evidence="2" id="KW-0732">Signal</keyword>
<comment type="similarity">
    <text evidence="1">Belongs to the peptidase M16 family.</text>
</comment>
<dbReference type="STRING" id="1379910.TH63_19395"/>
<dbReference type="Gene3D" id="3.30.830.10">
    <property type="entry name" value="Metalloenzyme, LuxS/M16 peptidase-like"/>
    <property type="match status" value="4"/>
</dbReference>
<name>A0A0H4VU29_9BACT</name>
<feature type="signal peptide" evidence="2">
    <location>
        <begin position="1"/>
        <end position="19"/>
    </location>
</feature>
<dbReference type="Pfam" id="PF05193">
    <property type="entry name" value="Peptidase_M16_C"/>
    <property type="match status" value="2"/>
</dbReference>
<feature type="domain" description="Peptidase M16 N-terminal" evidence="3">
    <location>
        <begin position="48"/>
        <end position="166"/>
    </location>
</feature>
<protein>
    <submittedName>
        <fullName evidence="5">Peptidase M16</fullName>
    </submittedName>
</protein>
<sequence>MKFIKQLTFLLLFTGGLFACQKLSKSNQEKTAFKVDYEKFTLANGLQVVFHVDKSDPVVAVALTSHVGSAREKEGRTGFAHLFEHLLFLESENLGKGGLDKMSARIGGSGANGSTSRDRTNYYQTVPNDALEKMLWAEADKLGFFINTVTEEVVNKEKQVVKNEKRQSYDNAPYGHTSYVIDQNLYPAGHPYHWQVIGSLEDLQNATLADVKEFYNRWYVPNNVTLVVTGDFEPGQAKAWVEKYFGEIKKGAEIPRMEKKTVVLTETKKLYHEDNFARLPELTMAWPTVHLYHPDSYALRVLSIYLADGKKAPFNQVIIDEKQLAPRVNMYNNNSEIAGQFMLSVRGYDKVDLNKVHSAISEAFLKFEKEGLSEDDLNRIKAGQEVAFYNGLASVQGKGFQLAQYQIFAGDPGFVTKDIANMMAVSIDDVKRVYNQYIKGKNYVVTSFVPKGQTNLVLTGSKKASVVEEKIVEGAEGKIDLSTKTAYERTPSSFDRNKEPVYGKSPEITVPEVWETKLDNGMKVLGIENREVPLVQFSLRIKGGLLLDNPAKVGVANLLAESLTKGTKNKTTAQLEEAIDALGASISVNADDEDITVNGRTLARNYAATMALVQEILLEPRWDTKEFELSKQRVESQIKGQKANPNSIAANQFKVILYGKDHILSNNILGTEASLKAITLQDLQNYYTANLSPSLAAFHVVGAIEKDQAVAALNGLAQNWKAKEVFMPTFDTPAAPTASKVYFYDVPGAKQSVLRFGYLALPATHPDYYSLQVMNYVLGGGGFASQLTQQLREGKGYTYGIGSSFSGTALPGPFTIQSGVRTNVTYESASLVKEILQNYGPTFSAQDLDVTKGFLVKSTARSFETMGAKLGMLQNISAYGWPYDYAKQRVNLVNGMTVDKIKTLANQYVNPNKMHYLIVGDAATQLKKLEDLGFGKPVLLN</sequence>
<evidence type="ECO:0000313" key="5">
    <source>
        <dbReference type="EMBL" id="AKQ47319.1"/>
    </source>
</evidence>
<feature type="domain" description="Peptidase M16 C-terminal" evidence="4">
    <location>
        <begin position="206"/>
        <end position="382"/>
    </location>
</feature>
<accession>A0A0H4VU29</accession>
<dbReference type="SUPFAM" id="SSF63411">
    <property type="entry name" value="LuxS/MPP-like metallohydrolase"/>
    <property type="match status" value="4"/>
</dbReference>
<feature type="domain" description="Peptidase M16 N-terminal" evidence="3">
    <location>
        <begin position="527"/>
        <end position="661"/>
    </location>
</feature>